<reference evidence="5" key="1">
    <citation type="submission" date="2013-07" db="EMBL/GenBank/DDBJ databases">
        <title>The genome of Eucalyptus grandis.</title>
        <authorList>
            <person name="Schmutz J."/>
            <person name="Hayes R."/>
            <person name="Myburg A."/>
            <person name="Tuskan G."/>
            <person name="Grattapaglia D."/>
            <person name="Rokhsar D.S."/>
        </authorList>
    </citation>
    <scope>NUCLEOTIDE SEQUENCE</scope>
    <source>
        <tissue evidence="5">Leaf extractions</tissue>
    </source>
</reference>
<gene>
    <name evidence="5" type="ORF">EUGRSUZ_C042861</name>
</gene>
<dbReference type="SUPFAM" id="SSF52058">
    <property type="entry name" value="L domain-like"/>
    <property type="match status" value="1"/>
</dbReference>
<dbReference type="EMBL" id="KK198755">
    <property type="protein sequence ID" value="KCW82919.1"/>
    <property type="molecule type" value="Genomic_DNA"/>
</dbReference>
<accession>A0A059CXJ8</accession>
<comment type="similarity">
    <text evidence="1">Belongs to the RLP family.</text>
</comment>
<protein>
    <submittedName>
        <fullName evidence="5">Uncharacterized protein</fullName>
    </submittedName>
</protein>
<dbReference type="AlphaFoldDB" id="A0A059CXJ8"/>
<dbReference type="Gene3D" id="3.80.10.10">
    <property type="entry name" value="Ribonuclease Inhibitor"/>
    <property type="match status" value="1"/>
</dbReference>
<evidence type="ECO:0000256" key="1">
    <source>
        <dbReference type="ARBA" id="ARBA00009592"/>
    </source>
</evidence>
<dbReference type="InterPro" id="IPR032675">
    <property type="entry name" value="LRR_dom_sf"/>
</dbReference>
<dbReference type="Gramene" id="KCW82919">
    <property type="protein sequence ID" value="KCW82919"/>
    <property type="gene ID" value="EUGRSUZ_C042861"/>
</dbReference>
<evidence type="ECO:0000256" key="3">
    <source>
        <dbReference type="ARBA" id="ARBA00022737"/>
    </source>
</evidence>
<dbReference type="PANTHER" id="PTHR48062">
    <property type="entry name" value="RECEPTOR-LIKE PROTEIN 14"/>
    <property type="match status" value="1"/>
</dbReference>
<keyword evidence="2" id="KW-0433">Leucine-rich repeat</keyword>
<name>A0A059CXJ8_EUCGR</name>
<evidence type="ECO:0000256" key="4">
    <source>
        <dbReference type="ARBA" id="ARBA00023170"/>
    </source>
</evidence>
<feature type="non-terminal residue" evidence="5">
    <location>
        <position position="1"/>
    </location>
</feature>
<dbReference type="InParanoid" id="A0A059CXJ8"/>
<organism evidence="5">
    <name type="scientific">Eucalyptus grandis</name>
    <name type="common">Flooded gum</name>
    <dbReference type="NCBI Taxonomy" id="71139"/>
    <lineage>
        <taxon>Eukaryota</taxon>
        <taxon>Viridiplantae</taxon>
        <taxon>Streptophyta</taxon>
        <taxon>Embryophyta</taxon>
        <taxon>Tracheophyta</taxon>
        <taxon>Spermatophyta</taxon>
        <taxon>Magnoliopsida</taxon>
        <taxon>eudicotyledons</taxon>
        <taxon>Gunneridae</taxon>
        <taxon>Pentapetalae</taxon>
        <taxon>rosids</taxon>
        <taxon>malvids</taxon>
        <taxon>Myrtales</taxon>
        <taxon>Myrtaceae</taxon>
        <taxon>Myrtoideae</taxon>
        <taxon>Eucalypteae</taxon>
        <taxon>Eucalyptus</taxon>
    </lineage>
</organism>
<dbReference type="PANTHER" id="PTHR48062:SF21">
    <property type="entry name" value="RECEPTOR-LIKE PROTEIN 12"/>
    <property type="match status" value="1"/>
</dbReference>
<dbReference type="InterPro" id="IPR051502">
    <property type="entry name" value="RLP_Defense_Trigger"/>
</dbReference>
<sequence>ALPSQIDFILLNLLFSNLSRKLIGDRIPPSIGNMKLLTTLDLLNNGFMGEMPEPLAIGCISLYFLSRGSSMVILHLPENALIAEIPNSLLWNLKFFLRKQNHSEGSISLVLCQLTETSGSLL</sequence>
<evidence type="ECO:0000256" key="2">
    <source>
        <dbReference type="ARBA" id="ARBA00022614"/>
    </source>
</evidence>
<proteinExistence type="inferred from homology"/>
<keyword evidence="3" id="KW-0677">Repeat</keyword>
<keyword evidence="4" id="KW-0675">Receptor</keyword>
<evidence type="ECO:0000313" key="5">
    <source>
        <dbReference type="EMBL" id="KCW82919.1"/>
    </source>
</evidence>